<accession>A0A1S8WYT9</accession>
<keyword evidence="3" id="KW-1185">Reference proteome</keyword>
<sequence>MLNSATLYHTILDKKEVALDMISTALEFAKTDLDQVSRVNAKQTTRLVKVLTAYKIRLEDEMRGEAKALVIGSPENGKLPTHRPNLLKAASPLMSPVISDDTKAQRQRSDSTVSEKE</sequence>
<evidence type="ECO:0000313" key="2">
    <source>
        <dbReference type="EMBL" id="OON19594.1"/>
    </source>
</evidence>
<dbReference type="EMBL" id="KV893184">
    <property type="protein sequence ID" value="OON19594.1"/>
    <property type="molecule type" value="Genomic_DNA"/>
</dbReference>
<feature type="compositionally biased region" description="Basic and acidic residues" evidence="1">
    <location>
        <begin position="100"/>
        <end position="117"/>
    </location>
</feature>
<name>A0A1S8WYT9_OPIVI</name>
<gene>
    <name evidence="2" type="ORF">X801_04539</name>
</gene>
<dbReference type="Proteomes" id="UP000243686">
    <property type="component" value="Unassembled WGS sequence"/>
</dbReference>
<dbReference type="AlphaFoldDB" id="A0A1S8WYT9"/>
<evidence type="ECO:0000313" key="3">
    <source>
        <dbReference type="Proteomes" id="UP000243686"/>
    </source>
</evidence>
<protein>
    <submittedName>
        <fullName evidence="2">Uncharacterized protein</fullName>
    </submittedName>
</protein>
<evidence type="ECO:0000256" key="1">
    <source>
        <dbReference type="SAM" id="MobiDB-lite"/>
    </source>
</evidence>
<feature type="region of interest" description="Disordered" evidence="1">
    <location>
        <begin position="92"/>
        <end position="117"/>
    </location>
</feature>
<proteinExistence type="predicted"/>
<organism evidence="2 3">
    <name type="scientific">Opisthorchis viverrini</name>
    <name type="common">Southeast Asian liver fluke</name>
    <dbReference type="NCBI Taxonomy" id="6198"/>
    <lineage>
        <taxon>Eukaryota</taxon>
        <taxon>Metazoa</taxon>
        <taxon>Spiralia</taxon>
        <taxon>Lophotrochozoa</taxon>
        <taxon>Platyhelminthes</taxon>
        <taxon>Trematoda</taxon>
        <taxon>Digenea</taxon>
        <taxon>Opisthorchiida</taxon>
        <taxon>Opisthorchiata</taxon>
        <taxon>Opisthorchiidae</taxon>
        <taxon>Opisthorchis</taxon>
    </lineage>
</organism>
<reference evidence="2 3" key="1">
    <citation type="submission" date="2015-03" db="EMBL/GenBank/DDBJ databases">
        <title>Draft genome of the nematode, Opisthorchis viverrini.</title>
        <authorList>
            <person name="Mitreva M."/>
        </authorList>
    </citation>
    <scope>NUCLEOTIDE SEQUENCE [LARGE SCALE GENOMIC DNA]</scope>
    <source>
        <strain evidence="2">Khon Kaen</strain>
    </source>
</reference>